<keyword evidence="9" id="KW-1185">Reference proteome</keyword>
<feature type="domain" description="Peripheral subunit-binding (PSBD)" evidence="7">
    <location>
        <begin position="156"/>
        <end position="193"/>
    </location>
</feature>
<evidence type="ECO:0000259" key="7">
    <source>
        <dbReference type="PROSITE" id="PS51826"/>
    </source>
</evidence>
<dbReference type="Pfam" id="PF00198">
    <property type="entry name" value="2-oxoacid_dh"/>
    <property type="match status" value="1"/>
</dbReference>
<dbReference type="RefSeq" id="WP_353865380.1">
    <property type="nucleotide sequence ID" value="NZ_CP088295.1"/>
</dbReference>
<dbReference type="Proteomes" id="UP001058860">
    <property type="component" value="Chromosome"/>
</dbReference>
<keyword evidence="4" id="KW-0808">Transferase</keyword>
<dbReference type="Gene3D" id="3.30.559.10">
    <property type="entry name" value="Chloramphenicol acetyltransferase-like domain"/>
    <property type="match status" value="1"/>
</dbReference>
<dbReference type="SUPFAM" id="SSF47005">
    <property type="entry name" value="Peripheral subunit-binding domain of 2-oxo acid dehydrogenase complex"/>
    <property type="match status" value="1"/>
</dbReference>
<dbReference type="Gene3D" id="4.10.320.10">
    <property type="entry name" value="E3-binding domain"/>
    <property type="match status" value="1"/>
</dbReference>
<feature type="region of interest" description="Disordered" evidence="5">
    <location>
        <begin position="199"/>
        <end position="231"/>
    </location>
</feature>
<evidence type="ECO:0000256" key="2">
    <source>
        <dbReference type="ARBA" id="ARBA00007317"/>
    </source>
</evidence>
<feature type="region of interest" description="Disordered" evidence="5">
    <location>
        <begin position="81"/>
        <end position="164"/>
    </location>
</feature>
<sequence length="450" mass="45942">MPDIVMPRLSDSMEEGTILRWLKADGDEVARGEELAEIETDKATMTYEADAAGVLEIVAEEGATLPIGDVIARLLGAGEEPGGNGAAAPAAAEPAEGREAESGGHPAAPPAVADHEAADAATPADGAAPGSGARETLADTGPAPASPAGADGERVKASPVARRVAQDRGVDLRGVTGTGPGGRIVRADVEAAPTGAAAPAAAAPATAPAPATGAVTERGTNRGDVTTTEPSRVQQVIARRMAESRATIPSFEVTTEVDMTAAVDLRTQLKAIAGDAPPPSYNDMVVKACALALREHPRVNGAYKDGAFEQYGRVNVGIAVAAPESLVVPVIFDADSRSLGEIGRETRALAAKVRENTITPPEVSGGTFTVSNLGMYGVAHFTAVINPGQAAILAVGELAARPVVRDGEIVPGHTMAMTLASDHRILYGADSALFLRRVRELLEQPLALAL</sequence>
<feature type="compositionally biased region" description="Low complexity" evidence="5">
    <location>
        <begin position="119"/>
        <end position="150"/>
    </location>
</feature>
<dbReference type="Gene3D" id="2.40.50.100">
    <property type="match status" value="1"/>
</dbReference>
<dbReference type="SUPFAM" id="SSF52777">
    <property type="entry name" value="CoA-dependent acyltransferases"/>
    <property type="match status" value="1"/>
</dbReference>
<dbReference type="InterPro" id="IPR001078">
    <property type="entry name" value="2-oxoacid_DH_actylTfrase"/>
</dbReference>
<dbReference type="Pfam" id="PF00364">
    <property type="entry name" value="Biotin_lipoyl"/>
    <property type="match status" value="1"/>
</dbReference>
<feature type="compositionally biased region" description="Low complexity" evidence="5">
    <location>
        <begin position="199"/>
        <end position="214"/>
    </location>
</feature>
<reference evidence="9" key="1">
    <citation type="submission" date="2021-11" db="EMBL/GenBank/DDBJ databases">
        <title>Cultivation dependent microbiological survey of springs from the worlds oldest radium mine currently devoted to the extraction of radon-saturated water.</title>
        <authorList>
            <person name="Kapinusova G."/>
            <person name="Smrhova T."/>
            <person name="Strejcek M."/>
            <person name="Suman J."/>
            <person name="Jani K."/>
            <person name="Pajer P."/>
            <person name="Uhlik O."/>
        </authorList>
    </citation>
    <scope>NUCLEOTIDE SEQUENCE [LARGE SCALE GENOMIC DNA]</scope>
    <source>
        <strain evidence="9">J379</strain>
    </source>
</reference>
<dbReference type="CDD" id="cd06849">
    <property type="entry name" value="lipoyl_domain"/>
    <property type="match status" value="1"/>
</dbReference>
<keyword evidence="4" id="KW-0012">Acyltransferase</keyword>
<dbReference type="SUPFAM" id="SSF51230">
    <property type="entry name" value="Single hybrid motif"/>
    <property type="match status" value="1"/>
</dbReference>
<evidence type="ECO:0000256" key="1">
    <source>
        <dbReference type="ARBA" id="ARBA00001938"/>
    </source>
</evidence>
<accession>A0ABY5PK06</accession>
<evidence type="ECO:0000256" key="4">
    <source>
        <dbReference type="RuleBase" id="RU003423"/>
    </source>
</evidence>
<dbReference type="EC" id="2.3.1.-" evidence="4"/>
<dbReference type="InterPro" id="IPR023213">
    <property type="entry name" value="CAT-like_dom_sf"/>
</dbReference>
<evidence type="ECO:0000256" key="5">
    <source>
        <dbReference type="SAM" id="MobiDB-lite"/>
    </source>
</evidence>
<dbReference type="InterPro" id="IPR004167">
    <property type="entry name" value="PSBD"/>
</dbReference>
<dbReference type="InterPro" id="IPR000089">
    <property type="entry name" value="Biotin_lipoyl"/>
</dbReference>
<dbReference type="InterPro" id="IPR045257">
    <property type="entry name" value="E2/Pdx1"/>
</dbReference>
<protein>
    <recommendedName>
        <fullName evidence="4">Dihydrolipoamide acetyltransferase component of pyruvate dehydrogenase complex</fullName>
        <ecNumber evidence="4">2.3.1.-</ecNumber>
    </recommendedName>
</protein>
<proteinExistence type="inferred from homology"/>
<dbReference type="PANTHER" id="PTHR23151">
    <property type="entry name" value="DIHYDROLIPOAMIDE ACETYL/SUCCINYL-TRANSFERASE-RELATED"/>
    <property type="match status" value="1"/>
</dbReference>
<dbReference type="InterPro" id="IPR036625">
    <property type="entry name" value="E3-bd_dom_sf"/>
</dbReference>
<evidence type="ECO:0000259" key="6">
    <source>
        <dbReference type="PROSITE" id="PS50968"/>
    </source>
</evidence>
<feature type="domain" description="Lipoyl-binding" evidence="6">
    <location>
        <begin position="1"/>
        <end position="75"/>
    </location>
</feature>
<dbReference type="PANTHER" id="PTHR23151:SF90">
    <property type="entry name" value="DIHYDROLIPOYLLYSINE-RESIDUE ACETYLTRANSFERASE COMPONENT OF PYRUVATE DEHYDROGENASE COMPLEX, MITOCHONDRIAL-RELATED"/>
    <property type="match status" value="1"/>
</dbReference>
<dbReference type="Pfam" id="PF02817">
    <property type="entry name" value="E3_binding"/>
    <property type="match status" value="1"/>
</dbReference>
<evidence type="ECO:0000313" key="8">
    <source>
        <dbReference type="EMBL" id="UUY04902.1"/>
    </source>
</evidence>
<dbReference type="InterPro" id="IPR011053">
    <property type="entry name" value="Single_hybrid_motif"/>
</dbReference>
<dbReference type="PROSITE" id="PS50968">
    <property type="entry name" value="BIOTINYL_LIPOYL"/>
    <property type="match status" value="1"/>
</dbReference>
<gene>
    <name evidence="8" type="ORF">LRS13_05075</name>
</gene>
<evidence type="ECO:0000256" key="3">
    <source>
        <dbReference type="ARBA" id="ARBA00022823"/>
    </source>
</evidence>
<name>A0ABY5PK06_9ACTN</name>
<organism evidence="8 9">
    <name type="scientific">Svornostia abyssi</name>
    <dbReference type="NCBI Taxonomy" id="2898438"/>
    <lineage>
        <taxon>Bacteria</taxon>
        <taxon>Bacillati</taxon>
        <taxon>Actinomycetota</taxon>
        <taxon>Thermoleophilia</taxon>
        <taxon>Solirubrobacterales</taxon>
        <taxon>Baekduiaceae</taxon>
        <taxon>Svornostia</taxon>
    </lineage>
</organism>
<comment type="similarity">
    <text evidence="2 4">Belongs to the 2-oxoacid dehydrogenase family.</text>
</comment>
<dbReference type="PROSITE" id="PS51826">
    <property type="entry name" value="PSBD"/>
    <property type="match status" value="1"/>
</dbReference>
<dbReference type="EMBL" id="CP088295">
    <property type="protein sequence ID" value="UUY04902.1"/>
    <property type="molecule type" value="Genomic_DNA"/>
</dbReference>
<comment type="cofactor">
    <cofactor evidence="1 4">
        <name>(R)-lipoate</name>
        <dbReference type="ChEBI" id="CHEBI:83088"/>
    </cofactor>
</comment>
<keyword evidence="3 4" id="KW-0450">Lipoyl</keyword>
<feature type="compositionally biased region" description="Low complexity" evidence="5">
    <location>
        <begin position="103"/>
        <end position="112"/>
    </location>
</feature>
<evidence type="ECO:0000313" key="9">
    <source>
        <dbReference type="Proteomes" id="UP001058860"/>
    </source>
</evidence>